<dbReference type="Proteomes" id="UP000286045">
    <property type="component" value="Unassembled WGS sequence"/>
</dbReference>
<organism evidence="4 5">
    <name type="scientific">Xylaria grammica</name>
    <dbReference type="NCBI Taxonomy" id="363999"/>
    <lineage>
        <taxon>Eukaryota</taxon>
        <taxon>Fungi</taxon>
        <taxon>Dikarya</taxon>
        <taxon>Ascomycota</taxon>
        <taxon>Pezizomycotina</taxon>
        <taxon>Sordariomycetes</taxon>
        <taxon>Xylariomycetidae</taxon>
        <taxon>Xylariales</taxon>
        <taxon>Xylariaceae</taxon>
        <taxon>Xylaria</taxon>
    </lineage>
</organism>
<proteinExistence type="inferred from homology"/>
<dbReference type="Pfam" id="PF09631">
    <property type="entry name" value="Sen15"/>
    <property type="match status" value="1"/>
</dbReference>
<dbReference type="AlphaFoldDB" id="A0A439D9M2"/>
<accession>A0A439D9M2</accession>
<dbReference type="InterPro" id="IPR042777">
    <property type="entry name" value="Sen15_fungi"/>
</dbReference>
<dbReference type="SUPFAM" id="SSF53032">
    <property type="entry name" value="tRNA-intron endonuclease catalytic domain-like"/>
    <property type="match status" value="1"/>
</dbReference>
<comment type="caution">
    <text evidence="4">The sequence shown here is derived from an EMBL/GenBank/DDBJ whole genome shotgun (WGS) entry which is preliminary data.</text>
</comment>
<gene>
    <name evidence="4" type="ORF">EKO27_g4006</name>
</gene>
<dbReference type="PANTHER" id="PTHR28518">
    <property type="entry name" value="TRNA-SPLICING ENDONUCLEASE SUBUNIT SEN15"/>
    <property type="match status" value="1"/>
</dbReference>
<evidence type="ECO:0000259" key="3">
    <source>
        <dbReference type="Pfam" id="PF09631"/>
    </source>
</evidence>
<keyword evidence="2" id="KW-0819">tRNA processing</keyword>
<reference evidence="4 5" key="1">
    <citation type="submission" date="2018-12" db="EMBL/GenBank/DDBJ databases">
        <title>Draft genome sequence of Xylaria grammica IHI A82.</title>
        <authorList>
            <person name="Buettner E."/>
            <person name="Kellner H."/>
        </authorList>
    </citation>
    <scope>NUCLEOTIDE SEQUENCE [LARGE SCALE GENOMIC DNA]</scope>
    <source>
        <strain evidence="4 5">IHI A82</strain>
    </source>
</reference>
<name>A0A439D9M2_9PEZI</name>
<dbReference type="InterPro" id="IPR011856">
    <property type="entry name" value="tRNA_endonuc-like_dom_sf"/>
</dbReference>
<sequence length="144" mass="16228">MAEIDHGQQLADTVLDNLKYQHDWTELQVLTHSPSNSQPLTRPMISGLPPQRLYVHPDDQIAMVKSSAAPNGKIFDIPEVEWVLPTHVSEKWTLKAFAAIFDSLPGQPSPHPKRPKRIVLATIHADSTIVYYLLHDGIIKPRQN</sequence>
<dbReference type="GO" id="GO:0000213">
    <property type="term" value="F:tRNA-intron lyase activity"/>
    <property type="evidence" value="ECO:0007669"/>
    <property type="project" value="TreeGrafter"/>
</dbReference>
<dbReference type="PANTHER" id="PTHR28518:SF1">
    <property type="entry name" value="TRNA-SPLICING ENDONUCLEASE SUBUNIT SEN15"/>
    <property type="match status" value="1"/>
</dbReference>
<dbReference type="Gene3D" id="3.40.1350.10">
    <property type="match status" value="1"/>
</dbReference>
<dbReference type="EMBL" id="RYZI01000090">
    <property type="protein sequence ID" value="RWA11108.1"/>
    <property type="molecule type" value="Genomic_DNA"/>
</dbReference>
<comment type="similarity">
    <text evidence="1">Belongs to the SEN15 family.</text>
</comment>
<dbReference type="GO" id="GO:0000379">
    <property type="term" value="P:tRNA-type intron splice site recognition and cleavage"/>
    <property type="evidence" value="ECO:0007669"/>
    <property type="project" value="InterPro"/>
</dbReference>
<evidence type="ECO:0000313" key="4">
    <source>
        <dbReference type="EMBL" id="RWA11108.1"/>
    </source>
</evidence>
<evidence type="ECO:0000256" key="2">
    <source>
        <dbReference type="ARBA" id="ARBA00022694"/>
    </source>
</evidence>
<dbReference type="STRING" id="363999.A0A439D9M2"/>
<dbReference type="GO" id="GO:0003676">
    <property type="term" value="F:nucleic acid binding"/>
    <property type="evidence" value="ECO:0007669"/>
    <property type="project" value="InterPro"/>
</dbReference>
<evidence type="ECO:0000313" key="5">
    <source>
        <dbReference type="Proteomes" id="UP000286045"/>
    </source>
</evidence>
<protein>
    <recommendedName>
        <fullName evidence="3">tRNA-splicing endonuclease subunit Sen15 domain-containing protein</fullName>
    </recommendedName>
</protein>
<dbReference type="InterPro" id="IPR036167">
    <property type="entry name" value="tRNA_intron_Endo_cat-like_sf"/>
</dbReference>
<dbReference type="InterPro" id="IPR018593">
    <property type="entry name" value="tRNA-endonuc_su_Sen15"/>
</dbReference>
<dbReference type="GO" id="GO:0000214">
    <property type="term" value="C:tRNA-intron endonuclease complex"/>
    <property type="evidence" value="ECO:0007669"/>
    <property type="project" value="InterPro"/>
</dbReference>
<keyword evidence="5" id="KW-1185">Reference proteome</keyword>
<feature type="domain" description="tRNA-splicing endonuclease subunit Sen15" evidence="3">
    <location>
        <begin position="14"/>
        <end position="144"/>
    </location>
</feature>
<evidence type="ECO:0000256" key="1">
    <source>
        <dbReference type="ARBA" id="ARBA00006091"/>
    </source>
</evidence>